<keyword evidence="4" id="KW-1185">Reference proteome</keyword>
<feature type="transmembrane region" description="Helical" evidence="2">
    <location>
        <begin position="42"/>
        <end position="66"/>
    </location>
</feature>
<protein>
    <submittedName>
        <fullName evidence="3">Uncharacterized protein</fullName>
    </submittedName>
</protein>
<dbReference type="KEGG" id="cut:CUTER_01525"/>
<evidence type="ECO:0000313" key="4">
    <source>
        <dbReference type="Proteomes" id="UP000035548"/>
    </source>
</evidence>
<evidence type="ECO:0000256" key="1">
    <source>
        <dbReference type="SAM" id="MobiDB-lite"/>
    </source>
</evidence>
<proteinExistence type="predicted"/>
<organism evidence="3 4">
    <name type="scientific">Corynebacterium uterequi</name>
    <dbReference type="NCBI Taxonomy" id="1072256"/>
    <lineage>
        <taxon>Bacteria</taxon>
        <taxon>Bacillati</taxon>
        <taxon>Actinomycetota</taxon>
        <taxon>Actinomycetes</taxon>
        <taxon>Mycobacteriales</taxon>
        <taxon>Corynebacteriaceae</taxon>
        <taxon>Corynebacterium</taxon>
    </lineage>
</organism>
<evidence type="ECO:0000313" key="3">
    <source>
        <dbReference type="EMBL" id="AKK10321.1"/>
    </source>
</evidence>
<keyword evidence="2" id="KW-0812">Transmembrane</keyword>
<evidence type="ECO:0000256" key="2">
    <source>
        <dbReference type="SAM" id="Phobius"/>
    </source>
</evidence>
<name>A0A0G3HAD2_9CORY</name>
<reference evidence="4" key="2">
    <citation type="submission" date="2015-05" db="EMBL/GenBank/DDBJ databases">
        <title>Complete genome sequence of Corynebacterium uterequi DSM 45634, isolated from the uterus of a maiden mare.</title>
        <authorList>
            <person name="Ruckert C."/>
            <person name="Albersmeier A."/>
            <person name="Winkler A."/>
            <person name="Tauch A."/>
        </authorList>
    </citation>
    <scope>NUCLEOTIDE SEQUENCE [LARGE SCALE GENOMIC DNA]</scope>
    <source>
        <strain evidence="4">DSM 45634</strain>
    </source>
</reference>
<accession>A0A0G3HAD2</accession>
<dbReference type="OrthoDB" id="4412616at2"/>
<feature type="region of interest" description="Disordered" evidence="1">
    <location>
        <begin position="1"/>
        <end position="33"/>
    </location>
</feature>
<dbReference type="PATRIC" id="fig|1072256.5.peg.293"/>
<dbReference type="Proteomes" id="UP000035548">
    <property type="component" value="Chromosome"/>
</dbReference>
<keyword evidence="2" id="KW-0472">Membrane</keyword>
<keyword evidence="2" id="KW-1133">Transmembrane helix</keyword>
<gene>
    <name evidence="3" type="ORF">CUTER_01525</name>
</gene>
<dbReference type="EMBL" id="CP011546">
    <property type="protein sequence ID" value="AKK10321.1"/>
    <property type="molecule type" value="Genomic_DNA"/>
</dbReference>
<dbReference type="RefSeq" id="WP_047258937.1">
    <property type="nucleotide sequence ID" value="NZ_CP011546.1"/>
</dbReference>
<dbReference type="STRING" id="1072256.CUTER_01525"/>
<sequence length="184" mass="19299">MSEQLPPEQHPPTGQWAPVNQSPYFAQPGPAPSGGRSGGMTAVIVLLAVLIALIVAGGGIAAGFLLGRQPNEQGEPVELTTVMETVTAAKQPADGAGRGQAKPAQPSKSSFSFSGLDVAGPTSWQFAYQVKADVESYYRRNGIFPSSVTSYSTVTGKNYTMTCEDIGAGLHCYGGRDAHVYLYD</sequence>
<reference evidence="3 4" key="1">
    <citation type="journal article" date="2015" name="Genome Announc.">
        <title>Virulence Factor Genes Detected in the Complete Genome Sequence of Corynebacterium uterequi DSM 45634, Isolated from the Uterus of a Maiden Mare.</title>
        <authorList>
            <person name="Ruckert C."/>
            <person name="Kriete M."/>
            <person name="Jaenicke S."/>
            <person name="Winkler A."/>
            <person name="Tauch A."/>
        </authorList>
    </citation>
    <scope>NUCLEOTIDE SEQUENCE [LARGE SCALE GENOMIC DNA]</scope>
    <source>
        <strain evidence="3 4">DSM 45634</strain>
    </source>
</reference>
<dbReference type="AlphaFoldDB" id="A0A0G3HAD2"/>